<dbReference type="InterPro" id="IPR016286">
    <property type="entry name" value="FUC_metazoa-typ"/>
</dbReference>
<dbReference type="PRINTS" id="PR00741">
    <property type="entry name" value="GLHYDRLASE29"/>
</dbReference>
<evidence type="ECO:0000256" key="3">
    <source>
        <dbReference type="ARBA" id="ARBA00012662"/>
    </source>
</evidence>
<dbReference type="Gene3D" id="3.20.20.80">
    <property type="entry name" value="Glycosidases"/>
    <property type="match status" value="1"/>
</dbReference>
<dbReference type="PIRSF" id="PIRSF001092">
    <property type="entry name" value="Alpha-L-fucosidase"/>
    <property type="match status" value="1"/>
</dbReference>
<evidence type="ECO:0000256" key="1">
    <source>
        <dbReference type="ARBA" id="ARBA00004071"/>
    </source>
</evidence>
<keyword evidence="4" id="KW-0732">Signal</keyword>
<comment type="similarity">
    <text evidence="2">Belongs to the glycosyl hydrolase 29 family.</text>
</comment>
<dbReference type="PANTHER" id="PTHR10030">
    <property type="entry name" value="ALPHA-L-FUCOSIDASE"/>
    <property type="match status" value="1"/>
</dbReference>
<dbReference type="EMBL" id="JBHMFC010000074">
    <property type="protein sequence ID" value="MFB9057378.1"/>
    <property type="molecule type" value="Genomic_DNA"/>
</dbReference>
<dbReference type="InterPro" id="IPR000933">
    <property type="entry name" value="Glyco_hydro_29"/>
</dbReference>
<evidence type="ECO:0000313" key="8">
    <source>
        <dbReference type="EMBL" id="MFB9057378.1"/>
    </source>
</evidence>
<dbReference type="Proteomes" id="UP001589585">
    <property type="component" value="Unassembled WGS sequence"/>
</dbReference>
<comment type="function">
    <text evidence="1">Alpha-L-fucosidase is responsible for hydrolyzing the alpha-1,6-linked fucose joined to the reducing-end N-acetylglucosamine of the carbohydrate moieties of glycoproteins.</text>
</comment>
<name>A0ABV5FD52_9FLAO</name>
<dbReference type="RefSeq" id="WP_379861605.1">
    <property type="nucleotide sequence ID" value="NZ_JBHMFC010000074.1"/>
</dbReference>
<dbReference type="SUPFAM" id="SSF51445">
    <property type="entry name" value="(Trans)glycosidases"/>
    <property type="match status" value="1"/>
</dbReference>
<comment type="caution">
    <text evidence="8">The sequence shown here is derived from an EMBL/GenBank/DDBJ whole genome shotgun (WGS) entry which is preliminary data.</text>
</comment>
<dbReference type="SMART" id="SM00812">
    <property type="entry name" value="Alpha_L_fucos"/>
    <property type="match status" value="1"/>
</dbReference>
<proteinExistence type="inferred from homology"/>
<keyword evidence="6" id="KW-0326">Glycosidase</keyword>
<evidence type="ECO:0000256" key="4">
    <source>
        <dbReference type="ARBA" id="ARBA00022729"/>
    </source>
</evidence>
<accession>A0ABV5FD52</accession>
<dbReference type="PANTHER" id="PTHR10030:SF37">
    <property type="entry name" value="ALPHA-L-FUCOSIDASE-RELATED"/>
    <property type="match status" value="1"/>
</dbReference>
<evidence type="ECO:0000256" key="5">
    <source>
        <dbReference type="ARBA" id="ARBA00022801"/>
    </source>
</evidence>
<evidence type="ECO:0000313" key="9">
    <source>
        <dbReference type="Proteomes" id="UP001589585"/>
    </source>
</evidence>
<protein>
    <recommendedName>
        <fullName evidence="3">alpha-L-fucosidase</fullName>
        <ecNumber evidence="3">3.2.1.51</ecNumber>
    </recommendedName>
</protein>
<gene>
    <name evidence="8" type="ORF">ACFFU9_11570</name>
</gene>
<dbReference type="Pfam" id="PF01120">
    <property type="entry name" value="Alpha_L_fucos"/>
    <property type="match status" value="1"/>
</dbReference>
<evidence type="ECO:0000256" key="6">
    <source>
        <dbReference type="ARBA" id="ARBA00023295"/>
    </source>
</evidence>
<reference evidence="8 9" key="1">
    <citation type="submission" date="2024-09" db="EMBL/GenBank/DDBJ databases">
        <authorList>
            <person name="Sun Q."/>
            <person name="Mori K."/>
        </authorList>
    </citation>
    <scope>NUCLEOTIDE SEQUENCE [LARGE SCALE GENOMIC DNA]</scope>
    <source>
        <strain evidence="8 9">CECT 8622</strain>
    </source>
</reference>
<keyword evidence="9" id="KW-1185">Reference proteome</keyword>
<keyword evidence="5" id="KW-0378">Hydrolase</keyword>
<sequence>MNTLTAISINPKFKLVFAFVFAISFLSFGQLKNKPDLEEGFMDMGFGIFVHWSLDSQLGSVISHSLVGASDDYVNRYFNELPKTFYPNKFDADEWARLFKIAGAEYVVFTAKHHNGFCMWDTKTTDFNIMNTPYGKDITGELVKALRKQGLKVGIYFSPEDFSFIHKQGHLISRKGKMTQITANKELFEYDKIQVKELIANYGPIDVMFFDAFQAKPMAQFVHKIDPNIVVTRGEMSTPEQTIPGGALPGPWETCMTMGTQWQYKPTNETYKSGTELIEKLIEIRAKGGNFLLNIGPKPNGEIPIEQEERLREVALWMYVNNEGVKNVRTVPTIIKDGDMWFTMAKDENTAYVFITRQKDWFKGFRRNFLLKNMRATKKTKVSVLGQNDLVVEYWPENTPTTRYIQHDELLEVSVSRAHRLYNDKVWPNPVVVKITNVEFVKK</sequence>
<dbReference type="InterPro" id="IPR017853">
    <property type="entry name" value="GH"/>
</dbReference>
<evidence type="ECO:0000259" key="7">
    <source>
        <dbReference type="Pfam" id="PF01120"/>
    </source>
</evidence>
<dbReference type="InterPro" id="IPR057739">
    <property type="entry name" value="Glyco_hydro_29_N"/>
</dbReference>
<feature type="domain" description="Glycoside hydrolase family 29 N-terminal" evidence="7">
    <location>
        <begin position="34"/>
        <end position="323"/>
    </location>
</feature>
<evidence type="ECO:0000256" key="2">
    <source>
        <dbReference type="ARBA" id="ARBA00007951"/>
    </source>
</evidence>
<organism evidence="8 9">
    <name type="scientific">Mariniflexile ostreae</name>
    <dbReference type="NCBI Taxonomy" id="1520892"/>
    <lineage>
        <taxon>Bacteria</taxon>
        <taxon>Pseudomonadati</taxon>
        <taxon>Bacteroidota</taxon>
        <taxon>Flavobacteriia</taxon>
        <taxon>Flavobacteriales</taxon>
        <taxon>Flavobacteriaceae</taxon>
        <taxon>Mariniflexile</taxon>
    </lineage>
</organism>
<dbReference type="EC" id="3.2.1.51" evidence="3"/>